<feature type="compositionally biased region" description="Gly residues" evidence="2">
    <location>
        <begin position="81"/>
        <end position="100"/>
    </location>
</feature>
<feature type="compositionally biased region" description="Gly residues" evidence="2">
    <location>
        <begin position="155"/>
        <end position="182"/>
    </location>
</feature>
<gene>
    <name evidence="4" type="ORF">HYH02_000806</name>
</gene>
<dbReference type="AlphaFoldDB" id="A0A835WZ91"/>
<dbReference type="Proteomes" id="UP000613740">
    <property type="component" value="Unassembled WGS sequence"/>
</dbReference>
<comment type="caution">
    <text evidence="4">The sequence shown here is derived from an EMBL/GenBank/DDBJ whole genome shotgun (WGS) entry which is preliminary data.</text>
</comment>
<feature type="region of interest" description="Disordered" evidence="2">
    <location>
        <begin position="401"/>
        <end position="430"/>
    </location>
</feature>
<feature type="region of interest" description="Disordered" evidence="2">
    <location>
        <begin position="81"/>
        <end position="110"/>
    </location>
</feature>
<proteinExistence type="inferred from homology"/>
<dbReference type="PANTHER" id="PTHR16517">
    <property type="entry name" value="TUBBY-RELATED"/>
    <property type="match status" value="1"/>
</dbReference>
<reference evidence="4" key="1">
    <citation type="journal article" date="2020" name="bioRxiv">
        <title>Comparative genomics of Chlamydomonas.</title>
        <authorList>
            <person name="Craig R.J."/>
            <person name="Hasan A.R."/>
            <person name="Ness R.W."/>
            <person name="Keightley P.D."/>
        </authorList>
    </citation>
    <scope>NUCLEOTIDE SEQUENCE</scope>
    <source>
        <strain evidence="4">CCAP 11/173</strain>
    </source>
</reference>
<dbReference type="Pfam" id="PF01167">
    <property type="entry name" value="Tub"/>
    <property type="match status" value="1"/>
</dbReference>
<name>A0A835WZ91_9CHLO</name>
<evidence type="ECO:0000256" key="2">
    <source>
        <dbReference type="SAM" id="MobiDB-lite"/>
    </source>
</evidence>
<organism evidence="4 5">
    <name type="scientific">Chlamydomonas schloesseri</name>
    <dbReference type="NCBI Taxonomy" id="2026947"/>
    <lineage>
        <taxon>Eukaryota</taxon>
        <taxon>Viridiplantae</taxon>
        <taxon>Chlorophyta</taxon>
        <taxon>core chlorophytes</taxon>
        <taxon>Chlorophyceae</taxon>
        <taxon>CS clade</taxon>
        <taxon>Chlamydomonadales</taxon>
        <taxon>Chlamydomonadaceae</taxon>
        <taxon>Chlamydomonas</taxon>
    </lineage>
</organism>
<evidence type="ECO:0000259" key="3">
    <source>
        <dbReference type="Pfam" id="PF01167"/>
    </source>
</evidence>
<feature type="compositionally biased region" description="Gly residues" evidence="2">
    <location>
        <begin position="415"/>
        <end position="426"/>
    </location>
</feature>
<dbReference type="Gene3D" id="3.20.90.10">
    <property type="entry name" value="Tubby Protein, Chain A"/>
    <property type="match status" value="1"/>
</dbReference>
<feature type="domain" description="Tubby C-terminal" evidence="3">
    <location>
        <begin position="512"/>
        <end position="592"/>
    </location>
</feature>
<accession>A0A835WZ91</accession>
<dbReference type="OrthoDB" id="8775810at2759"/>
<feature type="region of interest" description="Disordered" evidence="2">
    <location>
        <begin position="129"/>
        <end position="182"/>
    </location>
</feature>
<dbReference type="EMBL" id="JAEHOD010000001">
    <property type="protein sequence ID" value="KAG2454980.1"/>
    <property type="molecule type" value="Genomic_DNA"/>
</dbReference>
<evidence type="ECO:0000256" key="1">
    <source>
        <dbReference type="ARBA" id="ARBA00007129"/>
    </source>
</evidence>
<dbReference type="InterPro" id="IPR025659">
    <property type="entry name" value="Tubby-like_C"/>
</dbReference>
<comment type="similarity">
    <text evidence="1">Belongs to the TUB family.</text>
</comment>
<protein>
    <recommendedName>
        <fullName evidence="3">Tubby C-terminal domain-containing protein</fullName>
    </recommendedName>
</protein>
<evidence type="ECO:0000313" key="5">
    <source>
        <dbReference type="Proteomes" id="UP000613740"/>
    </source>
</evidence>
<sequence>MFFSNVWGDHTDMVVHPSQLFTLSPQARLHTSDNLLRCFVHRTPHPPGGLGLGLGLGLAPRLGRGWRFTMYLGSDHRGVVHGGGSGGGPGGGYGGGGGGSSSQQPQMLMSAVQTSRRCYQLMLCKPGSSGHGQGQGHGAVWTRQQQHQQHARSPGGRGGGGKGSPGGGGGAGYGSGGGGGSGGGAGVVATLRSNIRCSHYELLPEASCPWARRLISLAGYPVSSPPSPLIALEYRLRVRGIMLPRRMKVQVPVPHSLQRVVHNPLYDMADTGSHGGMGLDDPYGGTYGVYGGEYSGLGMGMGLGMGLGYGGAAGAAAGAGGLGALGGGGGGAAVMAPPAGAVGGAVGAAGGGGGGAAAAVVGDGGAAGEGLMDNLEDILEGAVRAEPLLFANMVDATAVRPAEDDDGPTAAHAAGGAGGHGLGGGRAPSFRRARSGGASWGFGTILRRGFLLRRPTFGGGGNGGASSIQWWGPGSPAAGRQGTGLEVGSGGGAGLAGDLGWAAAIPPPVPSVRLQNKAPHWNEALMCWCLNFRGRVKMASVKNFQLMCSADGAERCVMQFGKVEDGVYILDFNPCVLTAAQAFAAALSTFETKYLL</sequence>
<dbReference type="SUPFAM" id="SSF54518">
    <property type="entry name" value="Tubby C-terminal domain-like"/>
    <property type="match status" value="1"/>
</dbReference>
<keyword evidence="5" id="KW-1185">Reference proteome</keyword>
<dbReference type="PANTHER" id="PTHR16517:SF7">
    <property type="entry name" value="PROTEIN KING TUBBY"/>
    <property type="match status" value="1"/>
</dbReference>
<dbReference type="InterPro" id="IPR000007">
    <property type="entry name" value="Tubby_C"/>
</dbReference>
<evidence type="ECO:0000313" key="4">
    <source>
        <dbReference type="EMBL" id="KAG2454980.1"/>
    </source>
</evidence>